<dbReference type="EMBL" id="CP002193">
    <property type="protein sequence ID" value="AFD27748.1"/>
    <property type="molecule type" value="Genomic_DNA"/>
</dbReference>
<dbReference type="PATRIC" id="fig|745776.4.peg.3768"/>
<keyword evidence="1" id="KW-0812">Transmembrane</keyword>
<feature type="transmembrane region" description="Helical" evidence="1">
    <location>
        <begin position="60"/>
        <end position="81"/>
    </location>
</feature>
<dbReference type="KEGG" id="dgo:DGo_PB0479"/>
<gene>
    <name evidence="2" type="ordered locus">DGo_PB0479</name>
</gene>
<evidence type="ECO:0000313" key="2">
    <source>
        <dbReference type="EMBL" id="AFD27748.1"/>
    </source>
</evidence>
<name>H8H2K1_DEIGI</name>
<evidence type="ECO:0008006" key="4">
    <source>
        <dbReference type="Google" id="ProtNLM"/>
    </source>
</evidence>
<organism evidence="2 3">
    <name type="scientific">Deinococcus gobiensis (strain DSM 21396 / JCM 16679 / CGMCC 1.7299 / I-0)</name>
    <dbReference type="NCBI Taxonomy" id="745776"/>
    <lineage>
        <taxon>Bacteria</taxon>
        <taxon>Thermotogati</taxon>
        <taxon>Deinococcota</taxon>
        <taxon>Deinococci</taxon>
        <taxon>Deinococcales</taxon>
        <taxon>Deinococcaceae</taxon>
        <taxon>Deinococcus</taxon>
    </lineage>
</organism>
<keyword evidence="2" id="KW-0614">Plasmid</keyword>
<evidence type="ECO:0000313" key="3">
    <source>
        <dbReference type="Proteomes" id="UP000007575"/>
    </source>
</evidence>
<keyword evidence="1" id="KW-1133">Transmembrane helix</keyword>
<geneLocation type="plasmid" evidence="2 3">
    <name>P2</name>
</geneLocation>
<accession>H8H2K1</accession>
<dbReference type="HOGENOM" id="CLU_2478177_0_0_0"/>
<evidence type="ECO:0000256" key="1">
    <source>
        <dbReference type="SAM" id="Phobius"/>
    </source>
</evidence>
<protein>
    <recommendedName>
        <fullName evidence="4">Transmembrane protein</fullName>
    </recommendedName>
</protein>
<feature type="transmembrane region" description="Helical" evidence="1">
    <location>
        <begin position="34"/>
        <end position="54"/>
    </location>
</feature>
<sequence length="87" mass="9718">MFRISAFWWAVLAGVLYVFIQFGRKRSDATGWDIADLVITLLVAIYALGIAATSGRRRQFVTASLYGAAGMFLFWSSWDLLHKLQGG</sequence>
<keyword evidence="1" id="KW-0472">Membrane</keyword>
<dbReference type="AlphaFoldDB" id="H8H2K1"/>
<dbReference type="Proteomes" id="UP000007575">
    <property type="component" value="Plasmid P2"/>
</dbReference>
<reference evidence="2 3" key="1">
    <citation type="journal article" date="2012" name="PLoS ONE">
        <title>Genome sequence and transcriptome analysis of the radioresistant bacterium Deinococcus gobiensis: insights into the extreme environmental adaptations.</title>
        <authorList>
            <person name="Yuan M."/>
            <person name="Chen M."/>
            <person name="Zhang W."/>
            <person name="Lu W."/>
            <person name="Wang J."/>
            <person name="Yang M."/>
            <person name="Zhao P."/>
            <person name="Tang R."/>
            <person name="Li X."/>
            <person name="Hao Y."/>
            <person name="Zhou Z."/>
            <person name="Zhan Y."/>
            <person name="Yu H."/>
            <person name="Teng C."/>
            <person name="Yan Y."/>
            <person name="Ping S."/>
            <person name="Wang Y."/>
            <person name="Lin M."/>
        </authorList>
    </citation>
    <scope>NUCLEOTIDE SEQUENCE [LARGE SCALE GENOMIC DNA]</scope>
    <source>
        <strain evidence="3">DSM 21396 / JCM 16679 / CGMCC 1.7299 / I-0</strain>
        <plasmid evidence="2">P2</plasmid>
    </source>
</reference>
<proteinExistence type="predicted"/>
<feature type="transmembrane region" description="Helical" evidence="1">
    <location>
        <begin position="6"/>
        <end position="22"/>
    </location>
</feature>
<keyword evidence="3" id="KW-1185">Reference proteome</keyword>